<feature type="region of interest" description="Disordered" evidence="9">
    <location>
        <begin position="429"/>
        <end position="459"/>
    </location>
</feature>
<name>A0A5N6QUB9_9ROSI</name>
<keyword evidence="3 8" id="KW-0812">Transmembrane</keyword>
<accession>A0A5N6QUB9</accession>
<dbReference type="GO" id="GO:0006952">
    <property type="term" value="P:defense response"/>
    <property type="evidence" value="ECO:0007669"/>
    <property type="project" value="UniProtKB-KW"/>
</dbReference>
<feature type="transmembrane region" description="Helical" evidence="10">
    <location>
        <begin position="378"/>
        <end position="399"/>
    </location>
</feature>
<reference evidence="11 12" key="1">
    <citation type="submission" date="2019-06" db="EMBL/GenBank/DDBJ databases">
        <title>A chromosomal-level reference genome of Carpinus fangiana (Coryloideae, Betulaceae).</title>
        <authorList>
            <person name="Yang X."/>
            <person name="Wang Z."/>
            <person name="Zhang L."/>
            <person name="Hao G."/>
            <person name="Liu J."/>
            <person name="Yang Y."/>
        </authorList>
    </citation>
    <scope>NUCLEOTIDE SEQUENCE [LARGE SCALE GENOMIC DNA]</scope>
    <source>
        <strain evidence="11">Cfa_2016G</strain>
        <tissue evidence="11">Leaf</tissue>
    </source>
</reference>
<dbReference type="PANTHER" id="PTHR31942">
    <property type="entry name" value="MLO-LIKE PROTEIN 1"/>
    <property type="match status" value="1"/>
</dbReference>
<evidence type="ECO:0000256" key="7">
    <source>
        <dbReference type="ARBA" id="ARBA00023265"/>
    </source>
</evidence>
<comment type="domain">
    <text evidence="8">The C-terminus contains a calmodulin-binding domain, which binds calmodulin in a calcium-dependent fashion.</text>
</comment>
<feature type="region of interest" description="Disordered" evidence="9">
    <location>
        <begin position="473"/>
        <end position="503"/>
    </location>
</feature>
<dbReference type="GO" id="GO:0005516">
    <property type="term" value="F:calmodulin binding"/>
    <property type="evidence" value="ECO:0007669"/>
    <property type="project" value="UniProtKB-KW"/>
</dbReference>
<feature type="transmembrane region" description="Helical" evidence="10">
    <location>
        <begin position="276"/>
        <end position="294"/>
    </location>
</feature>
<evidence type="ECO:0000256" key="1">
    <source>
        <dbReference type="ARBA" id="ARBA00004141"/>
    </source>
</evidence>
<organism evidence="11 12">
    <name type="scientific">Carpinus fangiana</name>
    <dbReference type="NCBI Taxonomy" id="176857"/>
    <lineage>
        <taxon>Eukaryota</taxon>
        <taxon>Viridiplantae</taxon>
        <taxon>Streptophyta</taxon>
        <taxon>Embryophyta</taxon>
        <taxon>Tracheophyta</taxon>
        <taxon>Spermatophyta</taxon>
        <taxon>Magnoliopsida</taxon>
        <taxon>eudicotyledons</taxon>
        <taxon>Gunneridae</taxon>
        <taxon>Pentapetalae</taxon>
        <taxon>rosids</taxon>
        <taxon>fabids</taxon>
        <taxon>Fagales</taxon>
        <taxon>Betulaceae</taxon>
        <taxon>Carpinus</taxon>
    </lineage>
</organism>
<comment type="subcellular location">
    <subcellularLocation>
        <location evidence="1 8">Membrane</location>
        <topology evidence="1 8">Multi-pass membrane protein</topology>
    </subcellularLocation>
</comment>
<proteinExistence type="inferred from homology"/>
<dbReference type="Proteomes" id="UP000327013">
    <property type="component" value="Chromosome 2"/>
</dbReference>
<feature type="compositionally biased region" description="Polar residues" evidence="9">
    <location>
        <begin position="441"/>
        <end position="457"/>
    </location>
</feature>
<dbReference type="Pfam" id="PF03094">
    <property type="entry name" value="Mlo"/>
    <property type="match status" value="1"/>
</dbReference>
<evidence type="ECO:0000256" key="3">
    <source>
        <dbReference type="ARBA" id="ARBA00022692"/>
    </source>
</evidence>
<evidence type="ECO:0000256" key="8">
    <source>
        <dbReference type="RuleBase" id="RU280816"/>
    </source>
</evidence>
<evidence type="ECO:0000256" key="9">
    <source>
        <dbReference type="SAM" id="MobiDB-lite"/>
    </source>
</evidence>
<sequence>MAPAAAGERTLKETATWAVALVCAFFVIISVLIEHGIHSLEKVQLMLLGFISLLITVGQKPISKICIPKGAANIMFPCKKVDSQEEDDGGDRRKLLWYAGDDVTWRRDLAGPAGGGDDYCSNHVALISQSGVHQLHIFIFVLAVFHVLYSIITIVLAKAKMKKWNAWERETTSLEYQFTNDPSRFRLAHQTSFVRRHSGLSTTPGVRWIVAFFRQFFRSVTKVDYLTMRHGFINVSTCRFLCKSVTAEGLVAVGKLVIIPLWICCILFQLLNVYGWYMFSALSFIPLAILLLVGTKLEIIIMDMAQHIQDRTTVVKGAPVVEPSNKYFWFNRPDWILFLVHFTLFQNAFQIAYFLWIWYEFKLNSCFHENLAEVLARVFLGVALQVMCSYITFPLYALVTQMGSHMKKAIFEEQTAKALQKWQKAARERRNMRKAGGGGDVSTSGFMSGENTPSHGSSPIHLLHKYKTNSTATHNDIESVVSSPRAYHSETELSETEGPARLSADDLYESTRSHKYYPERNIAETHNGDFSFVKP</sequence>
<keyword evidence="8" id="KW-0112">Calmodulin-binding</keyword>
<feature type="transmembrane region" description="Helical" evidence="10">
    <location>
        <begin position="45"/>
        <end position="62"/>
    </location>
</feature>
<dbReference type="EMBL" id="CM017322">
    <property type="protein sequence ID" value="KAE8010765.1"/>
    <property type="molecule type" value="Genomic_DNA"/>
</dbReference>
<feature type="transmembrane region" description="Helical" evidence="10">
    <location>
        <begin position="335"/>
        <end position="358"/>
    </location>
</feature>
<dbReference type="OrthoDB" id="1388414at2759"/>
<evidence type="ECO:0000256" key="5">
    <source>
        <dbReference type="ARBA" id="ARBA00022989"/>
    </source>
</evidence>
<feature type="transmembrane region" description="Helical" evidence="10">
    <location>
        <begin position="249"/>
        <end position="270"/>
    </location>
</feature>
<comment type="similarity">
    <text evidence="2 8">Belongs to the MLO family.</text>
</comment>
<evidence type="ECO:0000256" key="6">
    <source>
        <dbReference type="ARBA" id="ARBA00023136"/>
    </source>
</evidence>
<evidence type="ECO:0000313" key="12">
    <source>
        <dbReference type="Proteomes" id="UP000327013"/>
    </source>
</evidence>
<dbReference type="PANTHER" id="PTHR31942:SF117">
    <property type="entry name" value="MLO-LIKE PROTEIN"/>
    <property type="match status" value="1"/>
</dbReference>
<evidence type="ECO:0000256" key="2">
    <source>
        <dbReference type="ARBA" id="ARBA00006574"/>
    </source>
</evidence>
<comment type="function">
    <text evidence="8">May be involved in modulation of pathogen defense and leaf cell death.</text>
</comment>
<protein>
    <recommendedName>
        <fullName evidence="8">MLO-like protein</fullName>
    </recommendedName>
</protein>
<feature type="transmembrane region" description="Helical" evidence="10">
    <location>
        <begin position="15"/>
        <end position="33"/>
    </location>
</feature>
<keyword evidence="6 8" id="KW-0472">Membrane</keyword>
<dbReference type="AlphaFoldDB" id="A0A5N6QUB9"/>
<keyword evidence="5 8" id="KW-1133">Transmembrane helix</keyword>
<evidence type="ECO:0000256" key="10">
    <source>
        <dbReference type="SAM" id="Phobius"/>
    </source>
</evidence>
<keyword evidence="4 8" id="KW-0611">Plant defense</keyword>
<dbReference type="GO" id="GO:0016020">
    <property type="term" value="C:membrane"/>
    <property type="evidence" value="ECO:0007669"/>
    <property type="project" value="UniProtKB-SubCell"/>
</dbReference>
<dbReference type="InterPro" id="IPR004326">
    <property type="entry name" value="Mlo"/>
</dbReference>
<evidence type="ECO:0000313" key="11">
    <source>
        <dbReference type="EMBL" id="KAE8010765.1"/>
    </source>
</evidence>
<evidence type="ECO:0000256" key="4">
    <source>
        <dbReference type="ARBA" id="ARBA00022821"/>
    </source>
</evidence>
<keyword evidence="12" id="KW-1185">Reference proteome</keyword>
<keyword evidence="7 8" id="KW-0568">Pathogenesis-related protein</keyword>
<feature type="transmembrane region" description="Helical" evidence="10">
    <location>
        <begin position="135"/>
        <end position="157"/>
    </location>
</feature>
<gene>
    <name evidence="8" type="primary">MLO</name>
    <name evidence="11" type="ORF">FH972_007101</name>
</gene>